<keyword evidence="4" id="KW-0904">Protein phosphatase</keyword>
<dbReference type="Proteomes" id="UP000069940">
    <property type="component" value="Unassembled WGS sequence"/>
</dbReference>
<dbReference type="PROSITE" id="PS50054">
    <property type="entry name" value="TYR_PHOSPHATASE_DUAL"/>
    <property type="match status" value="1"/>
</dbReference>
<evidence type="ECO:0000259" key="7">
    <source>
        <dbReference type="PROSITE" id="PS50056"/>
    </source>
</evidence>
<reference evidence="9" key="1">
    <citation type="journal article" date="2015" name="Proc. Natl. Acad. Sci. U.S.A.">
        <title>Genome sequence of the Asian Tiger mosquito, Aedes albopictus, reveals insights into its biology, genetics, and evolution.</title>
        <authorList>
            <person name="Chen X.G."/>
            <person name="Jiang X."/>
            <person name="Gu J."/>
            <person name="Xu M."/>
            <person name="Wu Y."/>
            <person name="Deng Y."/>
            <person name="Zhang C."/>
            <person name="Bonizzoni M."/>
            <person name="Dermauw W."/>
            <person name="Vontas J."/>
            <person name="Armbruster P."/>
            <person name="Huang X."/>
            <person name="Yang Y."/>
            <person name="Zhang H."/>
            <person name="He W."/>
            <person name="Peng H."/>
            <person name="Liu Y."/>
            <person name="Wu K."/>
            <person name="Chen J."/>
            <person name="Lirakis M."/>
            <person name="Topalis P."/>
            <person name="Van Leeuwen T."/>
            <person name="Hall A.B."/>
            <person name="Jiang X."/>
            <person name="Thorpe C."/>
            <person name="Mueller R.L."/>
            <person name="Sun C."/>
            <person name="Waterhouse R.M."/>
            <person name="Yan G."/>
            <person name="Tu Z.J."/>
            <person name="Fang X."/>
            <person name="James A.A."/>
        </authorList>
    </citation>
    <scope>NUCLEOTIDE SEQUENCE [LARGE SCALE GENOMIC DNA]</scope>
    <source>
        <strain evidence="9">Foshan</strain>
    </source>
</reference>
<dbReference type="InterPro" id="IPR003595">
    <property type="entry name" value="Tyr_Pase_cat"/>
</dbReference>
<dbReference type="SMART" id="SM00195">
    <property type="entry name" value="DSPc"/>
    <property type="match status" value="1"/>
</dbReference>
<dbReference type="PROSITE" id="PS50056">
    <property type="entry name" value="TYR_PHOSPHATASE_2"/>
    <property type="match status" value="1"/>
</dbReference>
<dbReference type="GeneID" id="109433622"/>
<feature type="region of interest" description="Disordered" evidence="5">
    <location>
        <begin position="599"/>
        <end position="625"/>
    </location>
</feature>
<dbReference type="InterPro" id="IPR016130">
    <property type="entry name" value="Tyr_Pase_AS"/>
</dbReference>
<dbReference type="PROSITE" id="PS00383">
    <property type="entry name" value="TYR_PHOSPHATASE_1"/>
    <property type="match status" value="1"/>
</dbReference>
<dbReference type="EnsemblMetazoa" id="AALFPA23_024076.R35898">
    <property type="protein sequence ID" value="AALFPA23_024076.P35898"/>
    <property type="gene ID" value="AALFPA23_024076"/>
</dbReference>
<feature type="region of interest" description="Disordered" evidence="5">
    <location>
        <begin position="652"/>
        <end position="744"/>
    </location>
</feature>
<keyword evidence="9" id="KW-1185">Reference proteome</keyword>
<evidence type="ECO:0000256" key="4">
    <source>
        <dbReference type="ARBA" id="ARBA00022912"/>
    </source>
</evidence>
<dbReference type="InterPro" id="IPR050561">
    <property type="entry name" value="PTP"/>
</dbReference>
<dbReference type="Gene3D" id="3.90.190.10">
    <property type="entry name" value="Protein tyrosine phosphatase superfamily"/>
    <property type="match status" value="2"/>
</dbReference>
<proteinExistence type="inferred from homology"/>
<name>A0ABM2A3G3_AEDAL</name>
<dbReference type="Pfam" id="PF14671">
    <property type="entry name" value="DSPn"/>
    <property type="match status" value="1"/>
</dbReference>
<dbReference type="CDD" id="cd14499">
    <property type="entry name" value="CDC14_C"/>
    <property type="match status" value="1"/>
</dbReference>
<evidence type="ECO:0000256" key="5">
    <source>
        <dbReference type="SAM" id="MobiDB-lite"/>
    </source>
</evidence>
<feature type="compositionally biased region" description="Low complexity" evidence="5">
    <location>
        <begin position="1125"/>
        <end position="1134"/>
    </location>
</feature>
<dbReference type="InterPro" id="IPR020422">
    <property type="entry name" value="TYR_PHOSPHATASE_DUAL_dom"/>
</dbReference>
<dbReference type="CDD" id="cd17657">
    <property type="entry name" value="CDC14_N"/>
    <property type="match status" value="1"/>
</dbReference>
<evidence type="ECO:0000313" key="9">
    <source>
        <dbReference type="Proteomes" id="UP000069940"/>
    </source>
</evidence>
<feature type="compositionally biased region" description="Low complexity" evidence="5">
    <location>
        <begin position="393"/>
        <end position="415"/>
    </location>
</feature>
<feature type="compositionally biased region" description="Basic and acidic residues" evidence="5">
    <location>
        <begin position="1070"/>
        <end position="1082"/>
    </location>
</feature>
<dbReference type="PANTHER" id="PTHR23339">
    <property type="entry name" value="TYROSINE SPECIFIC PROTEIN PHOSPHATASE AND DUAL SPECIFICITY PROTEIN PHOSPHATASE"/>
    <property type="match status" value="1"/>
</dbReference>
<evidence type="ECO:0000256" key="1">
    <source>
        <dbReference type="ARBA" id="ARBA00007315"/>
    </source>
</evidence>
<evidence type="ECO:0000313" key="8">
    <source>
        <dbReference type="EnsemblMetazoa" id="AALFPA23_024076.P35898"/>
    </source>
</evidence>
<dbReference type="SMART" id="SM00404">
    <property type="entry name" value="PTPc_motif"/>
    <property type="match status" value="1"/>
</dbReference>
<feature type="region of interest" description="Disordered" evidence="5">
    <location>
        <begin position="377"/>
        <end position="416"/>
    </location>
</feature>
<feature type="compositionally biased region" description="Polar residues" evidence="5">
    <location>
        <begin position="1113"/>
        <end position="1124"/>
    </location>
</feature>
<dbReference type="InterPro" id="IPR000387">
    <property type="entry name" value="Tyr_Pase_dom"/>
</dbReference>
<dbReference type="Pfam" id="PF22785">
    <property type="entry name" value="Tc-R-P"/>
    <property type="match status" value="1"/>
</dbReference>
<dbReference type="InterPro" id="IPR029021">
    <property type="entry name" value="Prot-tyrosine_phosphatase-like"/>
</dbReference>
<organism evidence="8 9">
    <name type="scientific">Aedes albopictus</name>
    <name type="common">Asian tiger mosquito</name>
    <name type="synonym">Stegomyia albopicta</name>
    <dbReference type="NCBI Taxonomy" id="7160"/>
    <lineage>
        <taxon>Eukaryota</taxon>
        <taxon>Metazoa</taxon>
        <taxon>Ecdysozoa</taxon>
        <taxon>Arthropoda</taxon>
        <taxon>Hexapoda</taxon>
        <taxon>Insecta</taxon>
        <taxon>Pterygota</taxon>
        <taxon>Neoptera</taxon>
        <taxon>Endopterygota</taxon>
        <taxon>Diptera</taxon>
        <taxon>Nematocera</taxon>
        <taxon>Culicoidea</taxon>
        <taxon>Culicidae</taxon>
        <taxon>Culicinae</taxon>
        <taxon>Aedini</taxon>
        <taxon>Aedes</taxon>
        <taxon>Stegomyia</taxon>
    </lineage>
</organism>
<feature type="compositionally biased region" description="Low complexity" evidence="5">
    <location>
        <begin position="673"/>
        <end position="694"/>
    </location>
</feature>
<comment type="similarity">
    <text evidence="1">Belongs to the protein-tyrosine phosphatase family. Non-receptor class CDC14 subfamily.</text>
</comment>
<dbReference type="InterPro" id="IPR044506">
    <property type="entry name" value="CDC14_C"/>
</dbReference>
<evidence type="ECO:0000259" key="6">
    <source>
        <dbReference type="PROSITE" id="PS50054"/>
    </source>
</evidence>
<feature type="compositionally biased region" description="Low complexity" evidence="5">
    <location>
        <begin position="1156"/>
        <end position="1165"/>
    </location>
</feature>
<dbReference type="SUPFAM" id="SSF52799">
    <property type="entry name" value="(Phosphotyrosine protein) phosphatases II"/>
    <property type="match status" value="2"/>
</dbReference>
<feature type="compositionally biased region" description="Basic and acidic residues" evidence="5">
    <location>
        <begin position="377"/>
        <end position="387"/>
    </location>
</feature>
<protein>
    <recommendedName>
        <fullName evidence="2">protein-tyrosine-phosphatase</fullName>
        <ecNumber evidence="2">3.1.3.48</ecNumber>
    </recommendedName>
</protein>
<feature type="domain" description="Tyrosine-protein phosphatase" evidence="6">
    <location>
        <begin position="191"/>
        <end position="347"/>
    </location>
</feature>
<reference evidence="8" key="2">
    <citation type="submission" date="2025-05" db="UniProtKB">
        <authorList>
            <consortium name="EnsemblMetazoa"/>
        </authorList>
    </citation>
    <scope>IDENTIFICATION</scope>
    <source>
        <strain evidence="8">Foshan</strain>
    </source>
</reference>
<accession>A0ABM2A3G3</accession>
<dbReference type="InterPro" id="IPR029260">
    <property type="entry name" value="DSPn"/>
</dbReference>
<feature type="compositionally biased region" description="Low complexity" evidence="5">
    <location>
        <begin position="702"/>
        <end position="726"/>
    </location>
</feature>
<feature type="region of interest" description="Disordered" evidence="5">
    <location>
        <begin position="1052"/>
        <end position="1082"/>
    </location>
</feature>
<keyword evidence="3" id="KW-0378">Hydrolase</keyword>
<feature type="domain" description="Tyrosine specific protein phosphatases" evidence="7">
    <location>
        <begin position="273"/>
        <end position="335"/>
    </location>
</feature>
<feature type="region of interest" description="Disordered" evidence="5">
    <location>
        <begin position="1113"/>
        <end position="1173"/>
    </location>
</feature>
<dbReference type="RefSeq" id="XP_019565606.3">
    <property type="nucleotide sequence ID" value="XM_019710061.3"/>
</dbReference>
<evidence type="ECO:0000256" key="3">
    <source>
        <dbReference type="ARBA" id="ARBA00022801"/>
    </source>
</evidence>
<evidence type="ECO:0000256" key="2">
    <source>
        <dbReference type="ARBA" id="ARBA00013064"/>
    </source>
</evidence>
<sequence>MMFGQRSEKMDLNNENIQSASEIIENRLYFVAFKKDFKPRGTSNTHYFSIDDELVYENFYNDFGPLNICMLYRYCRLLNEKLRSSQHAKKKIVHYTTVDASKRLNAAYLMGAYSVIYLKRTPDEALKPLTSGCNVLTYTKFCDASYVYSGYRISLYDCIHAVAKALEAGFFRFDDFDAHQYEYYERVENGDFNWIVPDKFLAFCGPHSKSRLDNGYPIHAPETYFEYFRKYNVTTIIRLNVKIYDAARFTNAGFTHHDLFFVDGSTPNDAILKKFLTICEQADGGIAVHCKAGLGRTGTLIGAYLIKHYNFNALEAIAWLRLCRPGSVIGHQQQWMLSKEAYLMNEGVAYRKRHSISKPPKHEFGIYSIKQYDERATEEQEVSKDSGVRSLLSTTSSSESSSSGSSSTTSSTTTTPVANKVPIATIAGSCNNNRVQMLLKERVRGISHKVDTMRLNDEDVTSNNLNNNFDGGTTRTTTGLIVDVVDGVGTVPPPALTADMKCATIPVTRRSKTVRTSRLITMEQSQQTQGDKLNQIKAMRRRPSRSANVITQCHDETIANNRFNLNHVHHYHHHHYHHHHHTRAKSQPFRNTTAAIINPNNTATTATTTATNNNNSNSNNIMNNNNSDRIAAAASGASPASVQANNLLNQIASSNNNNHNHNVNNHHHNQRVTTTAATIAEAEATATSPKSATASPPPPAPVEEVPVSPVTTGTGSSTMATSTVTSRHPPPESPADGNRAGKQLTTTTIITTTTHTTTTTNTSSSNSLISNIPTVATATTTSTVTSCGPDSGRCHATTGLLLQCATRTQNNRLYSKRSVSASQQLQQQKNRKNVQTTAEVILASTTQSGMTTLTTSHTTGTNTTTAIAATPASGGPASTAAVIKLTVKDEVKPRASVRTVRNASMDSYHHHYQYINIPNIITYKRGRSKIPASARLRSSLVETAGSGGAGPGGKKDNSTTTTVVDADVLILNKPMTRRLRNSGGGTAPPQLISALAGKTAAAAAAAIADELNGNGGLSTSLPLSGDDHRNNNGDINLELTSLAGAVPTVVGGQSQSSAVVKRNKRSRSSTKIEKEKNDEKGSKLLRKNGAAGAGASGIPVATKTLAVAAGSDSKGQVASSVESITSAASTPTASLTRNTFSSSSLNRKAGGVGTKATATETSSASNSLKSRKK</sequence>
<feature type="compositionally biased region" description="Polar residues" evidence="5">
    <location>
        <begin position="1135"/>
        <end position="1146"/>
    </location>
</feature>
<dbReference type="EC" id="3.1.3.48" evidence="2"/>